<feature type="compositionally biased region" description="Basic and acidic residues" evidence="1">
    <location>
        <begin position="17"/>
        <end position="26"/>
    </location>
</feature>
<feature type="compositionally biased region" description="Basic residues" evidence="1">
    <location>
        <begin position="118"/>
        <end position="129"/>
    </location>
</feature>
<feature type="region of interest" description="Disordered" evidence="1">
    <location>
        <begin position="247"/>
        <end position="326"/>
    </location>
</feature>
<evidence type="ECO:0000313" key="2">
    <source>
        <dbReference type="EMBL" id="CAD7671484.1"/>
    </source>
</evidence>
<feature type="compositionally biased region" description="Pro residues" evidence="1">
    <location>
        <begin position="262"/>
        <end position="271"/>
    </location>
</feature>
<feature type="compositionally biased region" description="Basic and acidic residues" evidence="1">
    <location>
        <begin position="176"/>
        <end position="187"/>
    </location>
</feature>
<proteinExistence type="predicted"/>
<feature type="compositionally biased region" description="Low complexity" evidence="1">
    <location>
        <begin position="203"/>
        <end position="214"/>
    </location>
</feature>
<feature type="region of interest" description="Disordered" evidence="1">
    <location>
        <begin position="1"/>
        <end position="129"/>
    </location>
</feature>
<dbReference type="AlphaFoldDB" id="A0A811Y761"/>
<reference evidence="2" key="1">
    <citation type="submission" date="2020-12" db="EMBL/GenBank/DDBJ databases">
        <authorList>
            <consortium name="Molecular Ecology Group"/>
        </authorList>
    </citation>
    <scope>NUCLEOTIDE SEQUENCE</scope>
    <source>
        <strain evidence="2">TBG_1078</strain>
    </source>
</reference>
<sequence length="326" mass="34207">MAAGKPASGGGDGDGGGDERERERAAGGRGEGASAGRFRPRGRGCRSRAPGGRGEGASPAPRPPLAPPPPARLLERAPLPAETRRRRRGPCGASCPPRAAAGVSGRSRRAARSPEAQRRRRRRRLRLRRGFSAGAAPFVSLARGPGGALWRRRRGGPGRGGACRSRWARPRAHGGRGLEDGGRRTEVARVQLLPPDPAPPLGADPGAASSAAPAWILQNADEGGVATSWEDERTRAWAMLRRGVDSPLHGAARWAGPASRRLPPPAPPPGPERLGGRGQRSPPSARARRPGPPPPPRPCRLHVTPGPAPQPFAALRSPSPRVTLRR</sequence>
<organism evidence="2 3">
    <name type="scientific">Nyctereutes procyonoides</name>
    <name type="common">Raccoon dog</name>
    <name type="synonym">Canis procyonoides</name>
    <dbReference type="NCBI Taxonomy" id="34880"/>
    <lineage>
        <taxon>Eukaryota</taxon>
        <taxon>Metazoa</taxon>
        <taxon>Chordata</taxon>
        <taxon>Craniata</taxon>
        <taxon>Vertebrata</taxon>
        <taxon>Euteleostomi</taxon>
        <taxon>Mammalia</taxon>
        <taxon>Eutheria</taxon>
        <taxon>Laurasiatheria</taxon>
        <taxon>Carnivora</taxon>
        <taxon>Caniformia</taxon>
        <taxon>Canidae</taxon>
        <taxon>Nyctereutes</taxon>
    </lineage>
</organism>
<keyword evidence="3" id="KW-1185">Reference proteome</keyword>
<evidence type="ECO:0000313" key="3">
    <source>
        <dbReference type="Proteomes" id="UP000645828"/>
    </source>
</evidence>
<comment type="caution">
    <text evidence="2">The sequence shown here is derived from an EMBL/GenBank/DDBJ whole genome shotgun (WGS) entry which is preliminary data.</text>
</comment>
<name>A0A811Y761_NYCPR</name>
<feature type="compositionally biased region" description="Pro residues" evidence="1">
    <location>
        <begin position="60"/>
        <end position="71"/>
    </location>
</feature>
<protein>
    <submittedName>
        <fullName evidence="2">(raccoon dog) hypothetical protein</fullName>
    </submittedName>
</protein>
<evidence type="ECO:0000256" key="1">
    <source>
        <dbReference type="SAM" id="MobiDB-lite"/>
    </source>
</evidence>
<accession>A0A811Y761</accession>
<gene>
    <name evidence="2" type="ORF">NYPRO_LOCUS4279</name>
</gene>
<feature type="region of interest" description="Disordered" evidence="1">
    <location>
        <begin position="142"/>
        <end position="215"/>
    </location>
</feature>
<dbReference type="Proteomes" id="UP000645828">
    <property type="component" value="Unassembled WGS sequence"/>
</dbReference>
<dbReference type="EMBL" id="CAJHUB010000663">
    <property type="protein sequence ID" value="CAD7671484.1"/>
    <property type="molecule type" value="Genomic_DNA"/>
</dbReference>